<dbReference type="Proteomes" id="UP000015103">
    <property type="component" value="Unassembled WGS sequence"/>
</dbReference>
<sequence length="218" mass="25262">MPMINSIILDFDVGAEIAGLQEKIMFPRDTKNEKKVAPVLNASEDLGWEDPVKRSVKPSKRFKKKDMEDKEADDGKDVKLEEYEYADDDAVSNDDVYENEQSNENAEDIELVTSRPAVANKNHHRKISHAKGSDRHQTQYADEYYEEYEDDTANNKKSNKMSSKSRNTRNDVIRRFVLETLNLKGPEQIRTVINLIQKDIDEELTRRLSMKKIKLLKV</sequence>
<dbReference type="InParanoid" id="T1HMX3"/>
<proteinExistence type="predicted"/>
<feature type="compositionally biased region" description="Basic residues" evidence="1">
    <location>
        <begin position="54"/>
        <end position="64"/>
    </location>
</feature>
<protein>
    <submittedName>
        <fullName evidence="2">Uncharacterized protein</fullName>
    </submittedName>
</protein>
<keyword evidence="3" id="KW-1185">Reference proteome</keyword>
<dbReference type="HOGENOM" id="CLU_1268343_0_0_1"/>
<feature type="compositionally biased region" description="Basic and acidic residues" evidence="1">
    <location>
        <begin position="65"/>
        <end position="82"/>
    </location>
</feature>
<evidence type="ECO:0000313" key="3">
    <source>
        <dbReference type="Proteomes" id="UP000015103"/>
    </source>
</evidence>
<dbReference type="EMBL" id="ACPB03014569">
    <property type="status" value="NOT_ANNOTATED_CDS"/>
    <property type="molecule type" value="Genomic_DNA"/>
</dbReference>
<dbReference type="EnsemblMetazoa" id="RPRC005397-RA">
    <property type="protein sequence ID" value="RPRC005397-PA"/>
    <property type="gene ID" value="RPRC005397"/>
</dbReference>
<reference evidence="2" key="1">
    <citation type="submission" date="2015-05" db="UniProtKB">
        <authorList>
            <consortium name="EnsemblMetazoa"/>
        </authorList>
    </citation>
    <scope>IDENTIFICATION</scope>
</reference>
<feature type="region of interest" description="Disordered" evidence="1">
    <location>
        <begin position="42"/>
        <end position="138"/>
    </location>
</feature>
<dbReference type="AlphaFoldDB" id="T1HMX3"/>
<feature type="compositionally biased region" description="Acidic residues" evidence="1">
    <location>
        <begin position="83"/>
        <end position="98"/>
    </location>
</feature>
<organism evidence="2 3">
    <name type="scientific">Rhodnius prolixus</name>
    <name type="common">Triatomid bug</name>
    <dbReference type="NCBI Taxonomy" id="13249"/>
    <lineage>
        <taxon>Eukaryota</taxon>
        <taxon>Metazoa</taxon>
        <taxon>Ecdysozoa</taxon>
        <taxon>Arthropoda</taxon>
        <taxon>Hexapoda</taxon>
        <taxon>Insecta</taxon>
        <taxon>Pterygota</taxon>
        <taxon>Neoptera</taxon>
        <taxon>Paraneoptera</taxon>
        <taxon>Hemiptera</taxon>
        <taxon>Heteroptera</taxon>
        <taxon>Panheteroptera</taxon>
        <taxon>Cimicomorpha</taxon>
        <taxon>Reduviidae</taxon>
        <taxon>Triatominae</taxon>
        <taxon>Rhodnius</taxon>
    </lineage>
</organism>
<dbReference type="VEuPathDB" id="VectorBase:RPRC005397"/>
<evidence type="ECO:0000313" key="2">
    <source>
        <dbReference type="EnsemblMetazoa" id="RPRC005397-PA"/>
    </source>
</evidence>
<accession>T1HMX3</accession>
<name>T1HMX3_RHOPR</name>
<evidence type="ECO:0000256" key="1">
    <source>
        <dbReference type="SAM" id="MobiDB-lite"/>
    </source>
</evidence>